<dbReference type="InterPro" id="IPR001849">
    <property type="entry name" value="PH_domain"/>
</dbReference>
<dbReference type="SMART" id="SM00233">
    <property type="entry name" value="PH"/>
    <property type="match status" value="1"/>
</dbReference>
<dbReference type="CDD" id="cd13326">
    <property type="entry name" value="PH_CNK_insect-like"/>
    <property type="match status" value="1"/>
</dbReference>
<dbReference type="EMBL" id="GEBQ01009813">
    <property type="protein sequence ID" value="JAT30164.1"/>
    <property type="molecule type" value="Transcribed_RNA"/>
</dbReference>
<dbReference type="AlphaFoldDB" id="A0A1B6M2Q4"/>
<dbReference type="Gene3D" id="2.30.29.30">
    <property type="entry name" value="Pleckstrin-homology domain (PH domain)/Phosphotyrosine-binding domain (PTB)"/>
    <property type="match status" value="1"/>
</dbReference>
<proteinExistence type="predicted"/>
<feature type="compositionally biased region" description="Pro residues" evidence="1">
    <location>
        <begin position="184"/>
        <end position="199"/>
    </location>
</feature>
<name>A0A1B6M2Q4_9HEMI</name>
<dbReference type="PANTHER" id="PTHR12844:SF42">
    <property type="entry name" value="CONNECTOR ENHANCER OF KSR PROTEIN CNK"/>
    <property type="match status" value="1"/>
</dbReference>
<feature type="region of interest" description="Disordered" evidence="1">
    <location>
        <begin position="137"/>
        <end position="199"/>
    </location>
</feature>
<sequence>INKHLLTLDYETDSEPKWKDKNTTVNLDPDPVIETEQKIGKILETISSSLIERRKEMERESKVRKTSIEGADLSKTISQVCKEEILQTYNPSGFMLSKPTSLENLSEPKIKGGIIPIPPRVRITPPTIHEERMGLPDVTITSAPPETPRRKPVSSLDYVDKSSATPVPAPATFPRQKTESRRPITPPEPPPRPTPPAPVVQPKGACYRAMMVAKSISKTTKVASPRSLRKKNPLLAKNRNVTLKDLGVNECEGWLQQRCRRGSGQWNRGWFVIKGTTFYGFKHKEASKADVMISLPGFTVSDAEEVKSRRFAFKVYHTGTMFYFAADNYEEMTVWMDCITVATRTQDSHSASPRFSESEGEGSGEEGGSGSCFPSPKMKKLAGLLGSPSKSSPSSSSSSTLDKNSESGKKFGSLKKQRGESEGGSSLDRKYLGFLGRGPAVPVPTAQFRSYRRVAPPLPRTLHQSAESVLTLDTRKEGRSRSAEK</sequence>
<feature type="compositionally biased region" description="Basic and acidic residues" evidence="1">
    <location>
        <begin position="473"/>
        <end position="485"/>
    </location>
</feature>
<feature type="region of interest" description="Disordered" evidence="1">
    <location>
        <begin position="454"/>
        <end position="485"/>
    </location>
</feature>
<dbReference type="SUPFAM" id="SSF50729">
    <property type="entry name" value="PH domain-like"/>
    <property type="match status" value="1"/>
</dbReference>
<protein>
    <recommendedName>
        <fullName evidence="2">PH domain-containing protein</fullName>
    </recommendedName>
</protein>
<evidence type="ECO:0000256" key="1">
    <source>
        <dbReference type="SAM" id="MobiDB-lite"/>
    </source>
</evidence>
<feature type="compositionally biased region" description="Low complexity" evidence="1">
    <location>
        <begin position="387"/>
        <end position="399"/>
    </location>
</feature>
<dbReference type="InterPro" id="IPR051566">
    <property type="entry name" value="CNKSR"/>
</dbReference>
<feature type="non-terminal residue" evidence="3">
    <location>
        <position position="1"/>
    </location>
</feature>
<feature type="region of interest" description="Disordered" evidence="1">
    <location>
        <begin position="348"/>
        <end position="438"/>
    </location>
</feature>
<gene>
    <name evidence="3" type="ORF">g.11966</name>
</gene>
<dbReference type="PANTHER" id="PTHR12844">
    <property type="entry name" value="CONNECTOR ENCHANCER OF KINASE SUPPRESSOR OF RAS"/>
    <property type="match status" value="1"/>
</dbReference>
<reference evidence="3" key="1">
    <citation type="submission" date="2015-11" db="EMBL/GenBank/DDBJ databases">
        <title>De novo transcriptome assembly of four potential Pierce s Disease insect vectors from Arizona vineyards.</title>
        <authorList>
            <person name="Tassone E.E."/>
        </authorList>
    </citation>
    <scope>NUCLEOTIDE SEQUENCE</scope>
</reference>
<dbReference type="Pfam" id="PF00169">
    <property type="entry name" value="PH"/>
    <property type="match status" value="1"/>
</dbReference>
<evidence type="ECO:0000313" key="3">
    <source>
        <dbReference type="EMBL" id="JAT30164.1"/>
    </source>
</evidence>
<evidence type="ECO:0000259" key="2">
    <source>
        <dbReference type="PROSITE" id="PS50003"/>
    </source>
</evidence>
<feature type="compositionally biased region" description="Basic and acidic residues" evidence="1">
    <location>
        <begin position="417"/>
        <end position="431"/>
    </location>
</feature>
<dbReference type="PROSITE" id="PS50003">
    <property type="entry name" value="PH_DOMAIN"/>
    <property type="match status" value="1"/>
</dbReference>
<dbReference type="InterPro" id="IPR011993">
    <property type="entry name" value="PH-like_dom_sf"/>
</dbReference>
<organism evidence="3">
    <name type="scientific">Graphocephala atropunctata</name>
    <dbReference type="NCBI Taxonomy" id="36148"/>
    <lineage>
        <taxon>Eukaryota</taxon>
        <taxon>Metazoa</taxon>
        <taxon>Ecdysozoa</taxon>
        <taxon>Arthropoda</taxon>
        <taxon>Hexapoda</taxon>
        <taxon>Insecta</taxon>
        <taxon>Pterygota</taxon>
        <taxon>Neoptera</taxon>
        <taxon>Paraneoptera</taxon>
        <taxon>Hemiptera</taxon>
        <taxon>Auchenorrhyncha</taxon>
        <taxon>Membracoidea</taxon>
        <taxon>Cicadellidae</taxon>
        <taxon>Cicadellinae</taxon>
        <taxon>Cicadellini</taxon>
        <taxon>Graphocephala</taxon>
    </lineage>
</organism>
<accession>A0A1B6M2Q4</accession>
<feature type="domain" description="PH" evidence="2">
    <location>
        <begin position="248"/>
        <end position="344"/>
    </location>
</feature>